<proteinExistence type="predicted"/>
<name>A0A5E4PW06_9NEOP</name>
<sequence>MTLCEPGQSDPSAGKKSYAEASKQTGSEKIQNKNKEVFRKTLTGMNGLRQLLKSAINNVSAEYWMKVVSKYKKFMEEDWKRDVQFDNIFYKQEFLINLQEFSSYAETDSDMDLACTYLREYMFSY</sequence>
<dbReference type="EMBL" id="FZQP02000582">
    <property type="protein sequence ID" value="VVC89602.1"/>
    <property type="molecule type" value="Genomic_DNA"/>
</dbReference>
<feature type="region of interest" description="Disordered" evidence="1">
    <location>
        <begin position="1"/>
        <end position="34"/>
    </location>
</feature>
<dbReference type="AlphaFoldDB" id="A0A5E4PW06"/>
<protein>
    <submittedName>
        <fullName evidence="2">Uncharacterized protein</fullName>
    </submittedName>
</protein>
<reference evidence="2 3" key="1">
    <citation type="submission" date="2017-07" db="EMBL/GenBank/DDBJ databases">
        <authorList>
            <person name="Talla V."/>
            <person name="Backstrom N."/>
        </authorList>
    </citation>
    <scope>NUCLEOTIDE SEQUENCE [LARGE SCALE GENOMIC DNA]</scope>
</reference>
<evidence type="ECO:0000313" key="2">
    <source>
        <dbReference type="EMBL" id="VVC89602.1"/>
    </source>
</evidence>
<accession>A0A5E4PW06</accession>
<evidence type="ECO:0000256" key="1">
    <source>
        <dbReference type="SAM" id="MobiDB-lite"/>
    </source>
</evidence>
<dbReference type="Proteomes" id="UP000324832">
    <property type="component" value="Unassembled WGS sequence"/>
</dbReference>
<organism evidence="2 3">
    <name type="scientific">Leptidea sinapis</name>
    <dbReference type="NCBI Taxonomy" id="189913"/>
    <lineage>
        <taxon>Eukaryota</taxon>
        <taxon>Metazoa</taxon>
        <taxon>Ecdysozoa</taxon>
        <taxon>Arthropoda</taxon>
        <taxon>Hexapoda</taxon>
        <taxon>Insecta</taxon>
        <taxon>Pterygota</taxon>
        <taxon>Neoptera</taxon>
        <taxon>Endopterygota</taxon>
        <taxon>Lepidoptera</taxon>
        <taxon>Glossata</taxon>
        <taxon>Ditrysia</taxon>
        <taxon>Papilionoidea</taxon>
        <taxon>Pieridae</taxon>
        <taxon>Dismorphiinae</taxon>
        <taxon>Leptidea</taxon>
    </lineage>
</organism>
<gene>
    <name evidence="2" type="ORF">LSINAPIS_LOCUS2680</name>
</gene>
<evidence type="ECO:0000313" key="3">
    <source>
        <dbReference type="Proteomes" id="UP000324832"/>
    </source>
</evidence>
<keyword evidence="3" id="KW-1185">Reference proteome</keyword>